<organism evidence="1 2">
    <name type="scientific">Papaver somniferum</name>
    <name type="common">Opium poppy</name>
    <dbReference type="NCBI Taxonomy" id="3469"/>
    <lineage>
        <taxon>Eukaryota</taxon>
        <taxon>Viridiplantae</taxon>
        <taxon>Streptophyta</taxon>
        <taxon>Embryophyta</taxon>
        <taxon>Tracheophyta</taxon>
        <taxon>Spermatophyta</taxon>
        <taxon>Magnoliopsida</taxon>
        <taxon>Ranunculales</taxon>
        <taxon>Papaveraceae</taxon>
        <taxon>Papaveroideae</taxon>
        <taxon>Papaver</taxon>
    </lineage>
</organism>
<dbReference type="Gramene" id="RZC50629">
    <property type="protein sequence ID" value="RZC50629"/>
    <property type="gene ID" value="C5167_019059"/>
</dbReference>
<dbReference type="Proteomes" id="UP000316621">
    <property type="component" value="Chromosome 2"/>
</dbReference>
<reference evidence="1 2" key="1">
    <citation type="journal article" date="2018" name="Science">
        <title>The opium poppy genome and morphinan production.</title>
        <authorList>
            <person name="Guo L."/>
            <person name="Winzer T."/>
            <person name="Yang X."/>
            <person name="Li Y."/>
            <person name="Ning Z."/>
            <person name="He Z."/>
            <person name="Teodor R."/>
            <person name="Lu Y."/>
            <person name="Bowser T.A."/>
            <person name="Graham I.A."/>
            <person name="Ye K."/>
        </authorList>
    </citation>
    <scope>NUCLEOTIDE SEQUENCE [LARGE SCALE GENOMIC DNA]</scope>
    <source>
        <strain evidence="2">cv. HN1</strain>
        <tissue evidence="1">Leaves</tissue>
    </source>
</reference>
<proteinExistence type="predicted"/>
<evidence type="ECO:0000313" key="2">
    <source>
        <dbReference type="Proteomes" id="UP000316621"/>
    </source>
</evidence>
<sequence>MDDNQDQGDTGQVSSSVPVFQILIHKFCWFVVPEQFIRLEGAINFLIVICKKEFGAMKGCIPTQARSYEDVIVSTYYCKICVDSRGSPSPNVCLWTDSSSTCCEIYTNTGVGAPSMSELLRDAQGVKCGVK</sequence>
<dbReference type="EMBL" id="CM010716">
    <property type="protein sequence ID" value="RZC50629.1"/>
    <property type="molecule type" value="Genomic_DNA"/>
</dbReference>
<keyword evidence="2" id="KW-1185">Reference proteome</keyword>
<evidence type="ECO:0000313" key="1">
    <source>
        <dbReference type="EMBL" id="RZC50629.1"/>
    </source>
</evidence>
<protein>
    <submittedName>
        <fullName evidence="1">Uncharacterized protein</fullName>
    </submittedName>
</protein>
<name>A0A4Y7IT00_PAPSO</name>
<accession>A0A4Y7IT00</accession>
<dbReference type="AlphaFoldDB" id="A0A4Y7IT00"/>
<gene>
    <name evidence="1" type="ORF">C5167_019059</name>
</gene>